<protein>
    <submittedName>
        <fullName evidence="1">Uncharacterized protein</fullName>
    </submittedName>
</protein>
<dbReference type="EMBL" id="LKAM01000001">
    <property type="protein sequence ID" value="KUM51371.1"/>
    <property type="molecule type" value="Genomic_DNA"/>
</dbReference>
<dbReference type="AlphaFoldDB" id="A0A101M5C1"/>
<geneLocation type="mitochondrion" evidence="1"/>
<comment type="caution">
    <text evidence="1">The sequence shown here is derived from an EMBL/GenBank/DDBJ whole genome shotgun (WGS) entry which is preliminary data.</text>
</comment>
<name>A0A101M5C1_PICGL</name>
<reference evidence="1" key="1">
    <citation type="journal article" date="2015" name="Genome Biol. Evol.">
        <title>Organellar Genomes of White Spruce (Picea glauca): Assembly and Annotation.</title>
        <authorList>
            <person name="Jackman S.D."/>
            <person name="Warren R.L."/>
            <person name="Gibb E.A."/>
            <person name="Vandervalk B.P."/>
            <person name="Mohamadi H."/>
            <person name="Chu J."/>
            <person name="Raymond A."/>
            <person name="Pleasance S."/>
            <person name="Coope R."/>
            <person name="Wildung M.R."/>
            <person name="Ritland C.E."/>
            <person name="Bousquet J."/>
            <person name="Jones S.J."/>
            <person name="Bohlmann J."/>
            <person name="Birol I."/>
        </authorList>
    </citation>
    <scope>NUCLEOTIDE SEQUENCE [LARGE SCALE GENOMIC DNA]</scope>
    <source>
        <tissue evidence="1">Flushing bud</tissue>
    </source>
</reference>
<proteinExistence type="predicted"/>
<sequence length="59" mass="6861">MLPPDLGLEWVQLDHKLSLIALLPLLMLLLKQLLARMLPVHYLIEPLPYHLVILMLLQL</sequence>
<gene>
    <name evidence="1" type="ORF">ABT39_MTgene1218</name>
</gene>
<evidence type="ECO:0000313" key="1">
    <source>
        <dbReference type="EMBL" id="KUM51371.1"/>
    </source>
</evidence>
<accession>A0A101M5C1</accession>
<keyword evidence="1" id="KW-0496">Mitochondrion</keyword>
<organism evidence="1">
    <name type="scientific">Picea glauca</name>
    <name type="common">White spruce</name>
    <name type="synonym">Pinus glauca</name>
    <dbReference type="NCBI Taxonomy" id="3330"/>
    <lineage>
        <taxon>Eukaryota</taxon>
        <taxon>Viridiplantae</taxon>
        <taxon>Streptophyta</taxon>
        <taxon>Embryophyta</taxon>
        <taxon>Tracheophyta</taxon>
        <taxon>Spermatophyta</taxon>
        <taxon>Pinopsida</taxon>
        <taxon>Pinidae</taxon>
        <taxon>Conifers I</taxon>
        <taxon>Pinales</taxon>
        <taxon>Pinaceae</taxon>
        <taxon>Picea</taxon>
    </lineage>
</organism>